<reference evidence="2" key="1">
    <citation type="submission" date="2021-01" db="EMBL/GenBank/DDBJ databases">
        <title>Modified the classification status of verrucomicrobia.</title>
        <authorList>
            <person name="Feng X."/>
        </authorList>
    </citation>
    <scope>NUCLEOTIDE SEQUENCE</scope>
    <source>
        <strain evidence="2">5K15</strain>
    </source>
</reference>
<feature type="chain" id="PRO_5042192693" evidence="1">
    <location>
        <begin position="18"/>
        <end position="121"/>
    </location>
</feature>
<dbReference type="EMBL" id="JAENIG010000001">
    <property type="protein sequence ID" value="MBK1853705.1"/>
    <property type="molecule type" value="Genomic_DNA"/>
</dbReference>
<evidence type="ECO:0000256" key="1">
    <source>
        <dbReference type="SAM" id="SignalP"/>
    </source>
</evidence>
<keyword evidence="1" id="KW-0732">Signal</keyword>
<comment type="caution">
    <text evidence="2">The sequence shown here is derived from an EMBL/GenBank/DDBJ whole genome shotgun (WGS) entry which is preliminary data.</text>
</comment>
<organism evidence="2 3">
    <name type="scientific">Oceaniferula flava</name>
    <dbReference type="NCBI Taxonomy" id="2800421"/>
    <lineage>
        <taxon>Bacteria</taxon>
        <taxon>Pseudomonadati</taxon>
        <taxon>Verrucomicrobiota</taxon>
        <taxon>Verrucomicrobiia</taxon>
        <taxon>Verrucomicrobiales</taxon>
        <taxon>Verrucomicrobiaceae</taxon>
        <taxon>Oceaniferula</taxon>
    </lineage>
</organism>
<dbReference type="AlphaFoldDB" id="A0AAE2SC00"/>
<proteinExistence type="predicted"/>
<evidence type="ECO:0000313" key="2">
    <source>
        <dbReference type="EMBL" id="MBK1853705.1"/>
    </source>
</evidence>
<dbReference type="RefSeq" id="WP_309488301.1">
    <property type="nucleotide sequence ID" value="NZ_JAENIG010000001.1"/>
</dbReference>
<protein>
    <submittedName>
        <fullName evidence="2">Uncharacterized protein</fullName>
    </submittedName>
</protein>
<accession>A0AAE2SC00</accession>
<dbReference type="Proteomes" id="UP000634206">
    <property type="component" value="Unassembled WGS sequence"/>
</dbReference>
<feature type="signal peptide" evidence="1">
    <location>
        <begin position="1"/>
        <end position="17"/>
    </location>
</feature>
<gene>
    <name evidence="2" type="ORF">JIN83_01925</name>
</gene>
<keyword evidence="3" id="KW-1185">Reference proteome</keyword>
<sequence length="121" mass="13720">MRLLFAALLLTSLSLQGAERKLYESDYQKAWAKAHGGEVEVRMGDGTRCDIVTATHAIEVEFAEKWAEGVGQALWYSFQTNKKAGILLVLRSEKDRKHLMRLRSLIDGKKLGIDVWVMKVK</sequence>
<name>A0AAE2SC00_9BACT</name>
<evidence type="ECO:0000313" key="3">
    <source>
        <dbReference type="Proteomes" id="UP000634206"/>
    </source>
</evidence>